<reference evidence="1" key="1">
    <citation type="journal article" date="2018" name="Nat. Plants">
        <title>Whole-genome landscape of Medicago truncatula symbiotic genes.</title>
        <authorList>
            <person name="Pecrix Y."/>
            <person name="Gamas P."/>
            <person name="Carrere S."/>
        </authorList>
    </citation>
    <scope>NUCLEOTIDE SEQUENCE</scope>
    <source>
        <tissue evidence="1">Leaves</tissue>
    </source>
</reference>
<organism evidence="1">
    <name type="scientific">Medicago truncatula</name>
    <name type="common">Barrel medic</name>
    <name type="synonym">Medicago tribuloides</name>
    <dbReference type="NCBI Taxonomy" id="3880"/>
    <lineage>
        <taxon>Eukaryota</taxon>
        <taxon>Viridiplantae</taxon>
        <taxon>Streptophyta</taxon>
        <taxon>Embryophyta</taxon>
        <taxon>Tracheophyta</taxon>
        <taxon>Spermatophyta</taxon>
        <taxon>Magnoliopsida</taxon>
        <taxon>eudicotyledons</taxon>
        <taxon>Gunneridae</taxon>
        <taxon>Pentapetalae</taxon>
        <taxon>rosids</taxon>
        <taxon>fabids</taxon>
        <taxon>Fabales</taxon>
        <taxon>Fabaceae</taxon>
        <taxon>Papilionoideae</taxon>
        <taxon>50 kb inversion clade</taxon>
        <taxon>NPAAA clade</taxon>
        <taxon>Hologalegina</taxon>
        <taxon>IRL clade</taxon>
        <taxon>Trifolieae</taxon>
        <taxon>Medicago</taxon>
    </lineage>
</organism>
<gene>
    <name evidence="1" type="ORF">MtrunA17_Chr1g0188401</name>
</gene>
<proteinExistence type="predicted"/>
<accession>A0A396JQ99</accession>
<sequence>MVVCILPKCCLRVVPLCLNLEIDQGAIVNMIRWTLTCKDFKREMIVRDMPYCDLIVARCSYFFLQYS</sequence>
<evidence type="ECO:0000313" key="1">
    <source>
        <dbReference type="EMBL" id="RHN80450.1"/>
    </source>
</evidence>
<protein>
    <submittedName>
        <fullName evidence="1">Uncharacterized protein</fullName>
    </submittedName>
</protein>
<dbReference type="Gramene" id="rna4379">
    <property type="protein sequence ID" value="RHN80450.1"/>
    <property type="gene ID" value="gene4379"/>
</dbReference>
<comment type="caution">
    <text evidence="1">The sequence shown here is derived from an EMBL/GenBank/DDBJ whole genome shotgun (WGS) entry which is preliminary data.</text>
</comment>
<dbReference type="AlphaFoldDB" id="A0A396JQ99"/>
<dbReference type="EMBL" id="PSQE01000001">
    <property type="protein sequence ID" value="RHN80450.1"/>
    <property type="molecule type" value="Genomic_DNA"/>
</dbReference>
<dbReference type="Proteomes" id="UP000265566">
    <property type="component" value="Chromosome 1"/>
</dbReference>
<name>A0A396JQ99_MEDTR</name>